<organism evidence="4 5">
    <name type="scientific">Westerdykella ornata</name>
    <dbReference type="NCBI Taxonomy" id="318751"/>
    <lineage>
        <taxon>Eukaryota</taxon>
        <taxon>Fungi</taxon>
        <taxon>Dikarya</taxon>
        <taxon>Ascomycota</taxon>
        <taxon>Pezizomycotina</taxon>
        <taxon>Dothideomycetes</taxon>
        <taxon>Pleosporomycetidae</taxon>
        <taxon>Pleosporales</taxon>
        <taxon>Sporormiaceae</taxon>
        <taxon>Westerdykella</taxon>
    </lineage>
</organism>
<reference evidence="4" key="1">
    <citation type="journal article" date="2020" name="Stud. Mycol.">
        <title>101 Dothideomycetes genomes: a test case for predicting lifestyles and emergence of pathogens.</title>
        <authorList>
            <person name="Haridas S."/>
            <person name="Albert R."/>
            <person name="Binder M."/>
            <person name="Bloem J."/>
            <person name="Labutti K."/>
            <person name="Salamov A."/>
            <person name="Andreopoulos B."/>
            <person name="Baker S."/>
            <person name="Barry K."/>
            <person name="Bills G."/>
            <person name="Bluhm B."/>
            <person name="Cannon C."/>
            <person name="Castanera R."/>
            <person name="Culley D."/>
            <person name="Daum C."/>
            <person name="Ezra D."/>
            <person name="Gonzalez J."/>
            <person name="Henrissat B."/>
            <person name="Kuo A."/>
            <person name="Liang C."/>
            <person name="Lipzen A."/>
            <person name="Lutzoni F."/>
            <person name="Magnuson J."/>
            <person name="Mondo S."/>
            <person name="Nolan M."/>
            <person name="Ohm R."/>
            <person name="Pangilinan J."/>
            <person name="Park H.-J."/>
            <person name="Ramirez L."/>
            <person name="Alfaro M."/>
            <person name="Sun H."/>
            <person name="Tritt A."/>
            <person name="Yoshinaga Y."/>
            <person name="Zwiers L.-H."/>
            <person name="Turgeon B."/>
            <person name="Goodwin S."/>
            <person name="Spatafora J."/>
            <person name="Crous P."/>
            <person name="Grigoriev I."/>
        </authorList>
    </citation>
    <scope>NUCLEOTIDE SEQUENCE</scope>
    <source>
        <strain evidence="4">CBS 379.55</strain>
    </source>
</reference>
<keyword evidence="2" id="KW-0325">Glycoprotein</keyword>
<dbReference type="InterPro" id="IPR016274">
    <property type="entry name" value="Histidine_acid_Pase_euk"/>
</dbReference>
<dbReference type="PANTHER" id="PTHR20963:SF14">
    <property type="entry name" value="ACID PHOSPHATASE, PUTATIVE-RELATED"/>
    <property type="match status" value="1"/>
</dbReference>
<feature type="disulfide bond" evidence="3">
    <location>
        <begin position="251"/>
        <end position="264"/>
    </location>
</feature>
<proteinExistence type="predicted"/>
<keyword evidence="3" id="KW-1015">Disulfide bond</keyword>
<dbReference type="EMBL" id="ML986502">
    <property type="protein sequence ID" value="KAF2274587.1"/>
    <property type="molecule type" value="Genomic_DNA"/>
</dbReference>
<keyword evidence="5" id="KW-1185">Reference proteome</keyword>
<dbReference type="Pfam" id="PF00328">
    <property type="entry name" value="His_Phos_2"/>
    <property type="match status" value="1"/>
</dbReference>
<gene>
    <name evidence="4" type="ORF">EI97DRAFT_451663</name>
</gene>
<accession>A0A6A6JE78</accession>
<keyword evidence="1" id="KW-0378">Hydrolase</keyword>
<dbReference type="PANTHER" id="PTHR20963">
    <property type="entry name" value="MULTIPLE INOSITOL POLYPHOSPHATE PHOSPHATASE-RELATED"/>
    <property type="match status" value="1"/>
</dbReference>
<evidence type="ECO:0000313" key="5">
    <source>
        <dbReference type="Proteomes" id="UP000800097"/>
    </source>
</evidence>
<dbReference type="GO" id="GO:0003993">
    <property type="term" value="F:acid phosphatase activity"/>
    <property type="evidence" value="ECO:0007669"/>
    <property type="project" value="TreeGrafter"/>
</dbReference>
<evidence type="ECO:0000256" key="1">
    <source>
        <dbReference type="ARBA" id="ARBA00022801"/>
    </source>
</evidence>
<evidence type="ECO:0000256" key="3">
    <source>
        <dbReference type="PIRSR" id="PIRSR000894-2"/>
    </source>
</evidence>
<name>A0A6A6JE78_WESOR</name>
<dbReference type="RefSeq" id="XP_033652126.1">
    <property type="nucleotide sequence ID" value="XM_033800361.1"/>
</dbReference>
<dbReference type="Gene3D" id="3.40.50.1240">
    <property type="entry name" value="Phosphoglycerate mutase-like"/>
    <property type="match status" value="1"/>
</dbReference>
<evidence type="ECO:0000313" key="4">
    <source>
        <dbReference type="EMBL" id="KAF2274587.1"/>
    </source>
</evidence>
<dbReference type="OrthoDB" id="6509975at2759"/>
<dbReference type="Proteomes" id="UP000800097">
    <property type="component" value="Unassembled WGS sequence"/>
</dbReference>
<evidence type="ECO:0000256" key="2">
    <source>
        <dbReference type="ARBA" id="ARBA00023180"/>
    </source>
</evidence>
<sequence>MVPISPQDQDAMMTLMPRVPHKGALVANTVLAAYTFNPLQHLAGISPYFEHEEPYLDPNPPQGCNVTRAAYLIRHSAIYANDFDYEEYIEPFTDKLKNTTVDWSKAGPLSFLSTWKIPIDDDDLEELTRVGELQSFMLGTVVRIRYPNLRRPRKMWTSTAERAVDSALFFMRGITDWNNSTELVQVPENKAAGANSLTPYKGCPKYSSSAGSKESSEYKALYTKPLIERFRNLAPQFNFTSDDIVGMQQLCGYETVIRGSSPFCSPDLFAPNDWLAFEYTEDVRYHYNVGYGNPISGVLGFPWVKATASTLLADEADEDIYLSFTHRELPPTVVVALGLFNNSMYSGADAPNATMPPSKQNHARAWRSSRIIPFLGNIAIEKMACDSYGYDVGDYFRVLVNRSPQQMPDCADGPGESCSKSKFEEFIRQRGELLGGYTDRCSPEYNNSTDVLSIYDNNA</sequence>
<dbReference type="FunFam" id="3.40.50.1240:FF:000065">
    <property type="entry name" value="Similar to histidine acid phosphatase"/>
    <property type="match status" value="1"/>
</dbReference>
<dbReference type="GO" id="GO:0009277">
    <property type="term" value="C:fungal-type cell wall"/>
    <property type="evidence" value="ECO:0007669"/>
    <property type="project" value="TreeGrafter"/>
</dbReference>
<dbReference type="InterPro" id="IPR029033">
    <property type="entry name" value="His_PPase_superfam"/>
</dbReference>
<dbReference type="PIRSF" id="PIRSF000894">
    <property type="entry name" value="Acid_phosphatase"/>
    <property type="match status" value="1"/>
</dbReference>
<feature type="disulfide bond" evidence="3">
    <location>
        <begin position="410"/>
        <end position="418"/>
    </location>
</feature>
<dbReference type="InterPro" id="IPR000560">
    <property type="entry name" value="His_Pase_clade-2"/>
</dbReference>
<dbReference type="SUPFAM" id="SSF53254">
    <property type="entry name" value="Phosphoglycerate mutase-like"/>
    <property type="match status" value="1"/>
</dbReference>
<protein>
    <submittedName>
        <fullName evidence="4">Acid phosphatase-like protein</fullName>
    </submittedName>
</protein>
<feature type="disulfide bond" evidence="3">
    <location>
        <begin position="64"/>
        <end position="385"/>
    </location>
</feature>
<dbReference type="CDD" id="cd07061">
    <property type="entry name" value="HP_HAP_like"/>
    <property type="match status" value="1"/>
</dbReference>
<dbReference type="AlphaFoldDB" id="A0A6A6JE78"/>
<dbReference type="GeneID" id="54553536"/>